<dbReference type="PANTHER" id="PTHR32170:SF3">
    <property type="entry name" value="PROTEASOME ACTIVATOR COMPLEX SUBUNIT 4"/>
    <property type="match status" value="1"/>
</dbReference>
<keyword evidence="5" id="KW-0677">Repeat</keyword>
<proteinExistence type="inferred from homology"/>
<dbReference type="InterPro" id="IPR016024">
    <property type="entry name" value="ARM-type_fold"/>
</dbReference>
<organism evidence="13 14">
    <name type="scientific">Iphiclides podalirius</name>
    <name type="common">scarce swallowtail</name>
    <dbReference type="NCBI Taxonomy" id="110791"/>
    <lineage>
        <taxon>Eukaryota</taxon>
        <taxon>Metazoa</taxon>
        <taxon>Ecdysozoa</taxon>
        <taxon>Arthropoda</taxon>
        <taxon>Hexapoda</taxon>
        <taxon>Insecta</taxon>
        <taxon>Pterygota</taxon>
        <taxon>Neoptera</taxon>
        <taxon>Endopterygota</taxon>
        <taxon>Lepidoptera</taxon>
        <taxon>Glossata</taxon>
        <taxon>Ditrysia</taxon>
        <taxon>Papilionoidea</taxon>
        <taxon>Papilionidae</taxon>
        <taxon>Papilioninae</taxon>
        <taxon>Iphiclides</taxon>
    </lineage>
</organism>
<gene>
    <name evidence="13" type="ORF">IPOD504_LOCUS5118</name>
</gene>
<feature type="domain" description="Proteasome activator Blm10 middle HEAT repeats region" evidence="11">
    <location>
        <begin position="364"/>
        <end position="841"/>
    </location>
</feature>
<keyword evidence="7" id="KW-0234">DNA repair</keyword>
<feature type="non-terminal residue" evidence="13">
    <location>
        <position position="1"/>
    </location>
</feature>
<evidence type="ECO:0000256" key="9">
    <source>
        <dbReference type="SAM" id="MobiDB-lite"/>
    </source>
</evidence>
<feature type="region of interest" description="Disordered" evidence="9">
    <location>
        <begin position="1636"/>
        <end position="1675"/>
    </location>
</feature>
<reference evidence="13" key="1">
    <citation type="submission" date="2022-03" db="EMBL/GenBank/DDBJ databases">
        <authorList>
            <person name="Martin H S."/>
        </authorList>
    </citation>
    <scope>NUCLEOTIDE SEQUENCE</scope>
</reference>
<evidence type="ECO:0000256" key="8">
    <source>
        <dbReference type="ARBA" id="ARBA00023242"/>
    </source>
</evidence>
<dbReference type="InterPro" id="IPR055455">
    <property type="entry name" value="HEAT_PSME4"/>
</dbReference>
<evidence type="ECO:0008006" key="15">
    <source>
        <dbReference type="Google" id="ProtNLM"/>
    </source>
</evidence>
<keyword evidence="4" id="KW-0963">Cytoplasm</keyword>
<keyword evidence="14" id="KW-1185">Reference proteome</keyword>
<dbReference type="Pfam" id="PF23096">
    <property type="entry name" value="HEAT_PSME4"/>
    <property type="match status" value="1"/>
</dbReference>
<dbReference type="Pfam" id="PF16507">
    <property type="entry name" value="HEAT_PSME4_mid"/>
    <property type="match status" value="1"/>
</dbReference>
<dbReference type="PANTHER" id="PTHR32170">
    <property type="entry name" value="PROTEASOME ACTIVATOR COMPLEX SUBUNIT 4"/>
    <property type="match status" value="1"/>
</dbReference>
<feature type="compositionally biased region" description="Acidic residues" evidence="9">
    <location>
        <begin position="1665"/>
        <end position="1675"/>
    </location>
</feature>
<dbReference type="Pfam" id="PF11919">
    <property type="entry name" value="PSME4_C"/>
    <property type="match status" value="1"/>
</dbReference>
<comment type="subcellular location">
    <subcellularLocation>
        <location evidence="2">Cytoplasm</location>
    </subcellularLocation>
    <subcellularLocation>
        <location evidence="1">Nucleus</location>
    </subcellularLocation>
</comment>
<evidence type="ECO:0000259" key="12">
    <source>
        <dbReference type="Pfam" id="PF23096"/>
    </source>
</evidence>
<keyword evidence="6" id="KW-0227">DNA damage</keyword>
<dbReference type="SUPFAM" id="SSF48371">
    <property type="entry name" value="ARM repeat"/>
    <property type="match status" value="1"/>
</dbReference>
<keyword evidence="8" id="KW-0539">Nucleus</keyword>
<evidence type="ECO:0000256" key="6">
    <source>
        <dbReference type="ARBA" id="ARBA00022763"/>
    </source>
</evidence>
<dbReference type="Proteomes" id="UP000837857">
    <property type="component" value="Chromosome 16"/>
</dbReference>
<dbReference type="InterPro" id="IPR032430">
    <property type="entry name" value="Blm10_mid"/>
</dbReference>
<evidence type="ECO:0000313" key="14">
    <source>
        <dbReference type="Proteomes" id="UP000837857"/>
    </source>
</evidence>
<accession>A0ABN8I1Z3</accession>
<evidence type="ECO:0000256" key="3">
    <source>
        <dbReference type="ARBA" id="ARBA00005739"/>
    </source>
</evidence>
<name>A0ABN8I1Z3_9NEOP</name>
<evidence type="ECO:0000256" key="1">
    <source>
        <dbReference type="ARBA" id="ARBA00004123"/>
    </source>
</evidence>
<dbReference type="InterPro" id="IPR021843">
    <property type="entry name" value="PSME4_C"/>
</dbReference>
<feature type="domain" description="Proteasome activator complex subunit 4-like HEAT repeat-like" evidence="12">
    <location>
        <begin position="1222"/>
        <end position="1489"/>
    </location>
</feature>
<evidence type="ECO:0000256" key="2">
    <source>
        <dbReference type="ARBA" id="ARBA00004496"/>
    </source>
</evidence>
<evidence type="ECO:0000256" key="7">
    <source>
        <dbReference type="ARBA" id="ARBA00023204"/>
    </source>
</evidence>
<evidence type="ECO:0000256" key="4">
    <source>
        <dbReference type="ARBA" id="ARBA00022490"/>
    </source>
</evidence>
<evidence type="ECO:0000256" key="5">
    <source>
        <dbReference type="ARBA" id="ARBA00022737"/>
    </source>
</evidence>
<comment type="similarity">
    <text evidence="3">Belongs to the BLM10 family.</text>
</comment>
<evidence type="ECO:0000313" key="13">
    <source>
        <dbReference type="EMBL" id="CAH2045533.1"/>
    </source>
</evidence>
<evidence type="ECO:0000259" key="11">
    <source>
        <dbReference type="Pfam" id="PF16507"/>
    </source>
</evidence>
<feature type="domain" description="Proteasome activator complex subunit 4 C-terminal" evidence="10">
    <location>
        <begin position="1895"/>
        <end position="1981"/>
    </location>
</feature>
<dbReference type="InterPro" id="IPR035309">
    <property type="entry name" value="PSME4"/>
</dbReference>
<evidence type="ECO:0000259" key="10">
    <source>
        <dbReference type="Pfam" id="PF11919"/>
    </source>
</evidence>
<dbReference type="EMBL" id="OW152828">
    <property type="protein sequence ID" value="CAH2045533.1"/>
    <property type="molecule type" value="Genomic_DNA"/>
</dbReference>
<sequence length="1981" mass="221251">MIQDEEYEQLVMTSGRIKALGFKPQKEMLTNHLLPYASELDEESTKFLEQVKTNLAKAVMLREMKPSCGVWSSRLLKYIRIYGLKFSKEDHIAFIKLAYELVLIPDLEPCKIHKFATLFMMLTKKRYLISPDELTIPWRPLYDMGKKIFDKSETALGMYHYLGQNSEKREVNMIEVIRKFLSGYGLDDALNLFGLSAQDESELPMSLEASYIAMVNSAKPYFELNATKEILEELLPQFSPWATDAHVVSQLAFYLPVTLPPHKAEFGHKLWFDKLMDLWDTCYNSQSGINEFIMPFAELAKRNPGAVDWTPHVPKMFMYILHSLNLPVSYKDIQFAKNHSLDIKHVATWIVWNINPNGVVLKHLKSFMAAVESFLHSANSGRWSFKLRDLLRKLTREFLSRVRREREIRRKESWENKTPEDLKLRDEDITDFVKIALEPTLLAVYGRSGSLDVSTALLNLATLRPAIVIPPLLEKLRTSLTSLTEPHRVTAAMSAVAAVARPMLRGADYGYPEGPTHAVPILIAVLPGLDPNDLKKTLVTLHFILIFSTMMPYIDCSSAHEHWPDLTDEELLVCESTAQFEDFVLVFLDRLFVIIESSVMEQARLDTKDLDGMRSKTDAVVETAISSAATSVLMQCSPKIFREALRKFKSFATESTFETNVSGSMVGVLLRVFSRVDAEATLAAFMPEICRDILELLATDEALREENQPRDVVYRLVLLMNVSQCDGTALLKYMPELIPVLDRILRIHSKYALTRACEVLSGVFYSLSHVELKDTRSSPHDYGEAPAKWLPIREWGRGYLLKDTKLKWHVPSEEEAACAQTLLDRYLVPEVARLRQWLSGERPMCRDRKLRSFTIINATLAAGKLLPQCDGEPVVLTESLVPATSLPFTTGVKHAVTLGGRNVRAEITKLLLAVQARMLAANTDETRGLEMLTQLWERVVTVKVTRNAFGLEARLRSYSALERALDGRGAGGGTSAAEAKLRALLADLAKLQDDSRLDLVCDAGITPSALDALHALYELSVNTYSSVRMLAQVRLYWMLSHYPYSYRALVPKLVDLLEAGGEGDEWHAKHKGALYIMLGPRSGPLIAKQGWRIVRSLWLAVLKAPLSEKPSILKLEQAIGETLHRQFPTVNTRLTMSQSAIDCAKQFLNNSQLCEPHFAEMLSKAEAREIEVSDKTEKAYRDFIEDMIDIAESPNVPWRRLELVMQMLACASSVQTAYPARAVRHVTRALLHDDIAVRRSAQRLVAYALKQRQRRAAKLTVDPYALAGAPTPEEHVPGYRKDLEFALWSKDYVPNSDEEWNKPFLRNSTYGFYAWPKKLKVAAPCTEQFCYTELKVEDMEEGERHLFEFFYDDANLERLVGFLTVEEKKGKDKFNGIRFVIYKLLFSQFGERVADKLLAHALRHAAERQEAPQRFAAEVASAALPAARYWPRARAQALHRSALAVIKAGLTAVMAETTDYWGTCVATGADKMDPRRGADFLNGLLEFCAPQKGDGGTDRDQHASLVVCARLFVLQGVLGTLTWRVAPYAAELLRRLESTNFIQHPYQNVRDTVGSILMSIFDTELVFPGGDSGPAPRLEEFLESIRPRLAALYDENGDFLTRLRNFHVVVKSVSSNPLAGSPPGDVEIVEQLAPGPSMARAAHPNDDESQLTQEVSAASGSGQCEEGESEETDTEAELIDEEIGAMPDMRKKTALRLSSEVPPVPSPSPAPAAAAAPIFAPCDHANTVNLLTTVLRGCMGLAVRGASGHMSAQYSIVGTVCAAAARGPLQPHEELGRAAGELLAALGGAPHSPAEFEAALQALLALPAARSWWTRLAGLELAQPLLFYGLPMLCERPGSAVRAEAYAQTLMRDRRLEVRQTAAKLLTGLMHCRALPNEDETLDSLMSSCRSGAPVERHCGVLGLCAYLASRPYGIGPRLGDVLAELARHTSAPDPVPATIRAALADFRRTHQDEWPQHRERLTEEELDLLSDLTSPPSYFA</sequence>
<protein>
    <recommendedName>
        <fullName evidence="15">Proteasome activator complex subunit 4</fullName>
    </recommendedName>
</protein>